<feature type="region of interest" description="Disordered" evidence="1">
    <location>
        <begin position="668"/>
        <end position="687"/>
    </location>
</feature>
<dbReference type="EMBL" id="SGPJ01000306">
    <property type="protein sequence ID" value="THG95602.1"/>
    <property type="molecule type" value="Genomic_DNA"/>
</dbReference>
<name>A0A4V3X9U8_9APHY</name>
<comment type="caution">
    <text evidence="3">The sequence shown here is derived from an EMBL/GenBank/DDBJ whole genome shotgun (WGS) entry which is preliminary data.</text>
</comment>
<dbReference type="SUPFAM" id="SSF56112">
    <property type="entry name" value="Protein kinase-like (PK-like)"/>
    <property type="match status" value="1"/>
</dbReference>
<proteinExistence type="predicted"/>
<protein>
    <recommendedName>
        <fullName evidence="2">Fungal-type protein kinase domain-containing protein</fullName>
    </recommendedName>
</protein>
<dbReference type="InterPro" id="IPR040976">
    <property type="entry name" value="Pkinase_fungal"/>
</dbReference>
<evidence type="ECO:0000259" key="2">
    <source>
        <dbReference type="Pfam" id="PF17667"/>
    </source>
</evidence>
<dbReference type="Gene3D" id="1.10.510.10">
    <property type="entry name" value="Transferase(Phosphotransferase) domain 1"/>
    <property type="match status" value="1"/>
</dbReference>
<dbReference type="PANTHER" id="PTHR38248:SF2">
    <property type="entry name" value="FUNK1 11"/>
    <property type="match status" value="1"/>
</dbReference>
<feature type="compositionally biased region" description="Basic residues" evidence="1">
    <location>
        <begin position="678"/>
        <end position="687"/>
    </location>
</feature>
<reference evidence="3 4" key="1">
    <citation type="submission" date="2019-02" db="EMBL/GenBank/DDBJ databases">
        <title>Genome sequencing of the rare red list fungi Phlebia centrifuga.</title>
        <authorList>
            <person name="Buettner E."/>
            <person name="Kellner H."/>
        </authorList>
    </citation>
    <scope>NUCLEOTIDE SEQUENCE [LARGE SCALE GENOMIC DNA]</scope>
    <source>
        <strain evidence="3 4">DSM 108282</strain>
    </source>
</reference>
<evidence type="ECO:0000313" key="3">
    <source>
        <dbReference type="EMBL" id="THG95602.1"/>
    </source>
</evidence>
<keyword evidence="4" id="KW-1185">Reference proteome</keyword>
<accession>A0A4V3X9U8</accession>
<dbReference type="Proteomes" id="UP000309038">
    <property type="component" value="Unassembled WGS sequence"/>
</dbReference>
<dbReference type="Pfam" id="PF17667">
    <property type="entry name" value="Pkinase_fungal"/>
    <property type="match status" value="1"/>
</dbReference>
<feature type="domain" description="Fungal-type protein kinase" evidence="2">
    <location>
        <begin position="203"/>
        <end position="653"/>
    </location>
</feature>
<sequence>MQPQNTDNPGVQGLAPNELPQHVGNITQYVVDQAFVSSSMFRTHALTGHDLIGFSDRKQLKLKETPRKIGTPRATQNVTTQREDIVDQMENEMVLCQGWDETGFGHYLPSKHPVSDADVDAAVDALKQAGHLELDAADGDFQFTEIDPTAHGNETVIYSPLVKICEVLQDLSFADKRQVSCKIEQNPNNYNESETLGANFKVDAYLKLAHSTMPKNKDLGPVCDLAVPSEYKRDRTNVYENRKQLLGTTTFCMNDDPRRTHIFGITIEDRTMAVWYFSRSHSAKSPNFDFTKDCRRYIRVMLSLIFATEEELGYDSTIARRVDPRTGNLCFVYNVDKSYYKTERAIFDHRSLCMTGRATRVWAVVEVRSFDELDPVEGSTMALKDVWLDSKSITEDKIIEHIFDKLKRVAADLKNGNEEPKGFKNMDDKSKQQLRECLEKGDWTQYFLTIVTHSRGTTSKEMAQGASPDNALFRSRSYVVKAPSFPNADFSRSFTPHSANLVQVPCAHQSAFRHYSSKRQYRVVFKEVCQPLHDVNNLKDVATALLDCVFALQLLFLAGWVHRDVSSGNVYYFKDGGKERGILADLEYAKLFQPDEKGNSDPKTGTAFFMPVEIHTQLMIYKVPRVGQAVQPDPFHNFEHDMESLFWLFLWIVLVRFPGQRKLSTQVAHKVARPGPSTHRRAPGGAL</sequence>
<organism evidence="3 4">
    <name type="scientific">Hermanssonia centrifuga</name>
    <dbReference type="NCBI Taxonomy" id="98765"/>
    <lineage>
        <taxon>Eukaryota</taxon>
        <taxon>Fungi</taxon>
        <taxon>Dikarya</taxon>
        <taxon>Basidiomycota</taxon>
        <taxon>Agaricomycotina</taxon>
        <taxon>Agaricomycetes</taxon>
        <taxon>Polyporales</taxon>
        <taxon>Meruliaceae</taxon>
        <taxon>Hermanssonia</taxon>
    </lineage>
</organism>
<dbReference type="AlphaFoldDB" id="A0A4V3X9U8"/>
<dbReference type="PANTHER" id="PTHR38248">
    <property type="entry name" value="FUNK1 6"/>
    <property type="match status" value="1"/>
</dbReference>
<gene>
    <name evidence="3" type="ORF">EW026_g6080</name>
</gene>
<evidence type="ECO:0000256" key="1">
    <source>
        <dbReference type="SAM" id="MobiDB-lite"/>
    </source>
</evidence>
<evidence type="ECO:0000313" key="4">
    <source>
        <dbReference type="Proteomes" id="UP000309038"/>
    </source>
</evidence>
<dbReference type="InterPro" id="IPR011009">
    <property type="entry name" value="Kinase-like_dom_sf"/>
</dbReference>